<evidence type="ECO:0000256" key="3">
    <source>
        <dbReference type="ARBA" id="ARBA00022833"/>
    </source>
</evidence>
<protein>
    <recommendedName>
        <fullName evidence="5">MYND-type domain-containing protein</fullName>
    </recommendedName>
</protein>
<dbReference type="SMR" id="G4YNM0"/>
<dbReference type="Pfam" id="PF01753">
    <property type="entry name" value="zf-MYND"/>
    <property type="match status" value="1"/>
</dbReference>
<evidence type="ECO:0000256" key="2">
    <source>
        <dbReference type="ARBA" id="ARBA00022771"/>
    </source>
</evidence>
<dbReference type="PROSITE" id="PS50865">
    <property type="entry name" value="ZF_MYND_2"/>
    <property type="match status" value="1"/>
</dbReference>
<organism evidence="6 7">
    <name type="scientific">Phytophthora sojae (strain P6497)</name>
    <name type="common">Soybean stem and root rot agent</name>
    <name type="synonym">Phytophthora megasperma f. sp. glycines</name>
    <dbReference type="NCBI Taxonomy" id="1094619"/>
    <lineage>
        <taxon>Eukaryota</taxon>
        <taxon>Sar</taxon>
        <taxon>Stramenopiles</taxon>
        <taxon>Oomycota</taxon>
        <taxon>Peronosporomycetes</taxon>
        <taxon>Peronosporales</taxon>
        <taxon>Peronosporaceae</taxon>
        <taxon>Phytophthora</taxon>
    </lineage>
</organism>
<keyword evidence="1" id="KW-0479">Metal-binding</keyword>
<proteinExistence type="predicted"/>
<dbReference type="InParanoid" id="G4YNM0"/>
<dbReference type="Proteomes" id="UP000002640">
    <property type="component" value="Unassembled WGS sequence"/>
</dbReference>
<feature type="domain" description="MYND-type" evidence="5">
    <location>
        <begin position="8"/>
        <end position="44"/>
    </location>
</feature>
<reference evidence="6 7" key="1">
    <citation type="journal article" date="2006" name="Science">
        <title>Phytophthora genome sequences uncover evolutionary origins and mechanisms of pathogenesis.</title>
        <authorList>
            <person name="Tyler B.M."/>
            <person name="Tripathy S."/>
            <person name="Zhang X."/>
            <person name="Dehal P."/>
            <person name="Jiang R.H."/>
            <person name="Aerts A."/>
            <person name="Arredondo F.D."/>
            <person name="Baxter L."/>
            <person name="Bensasson D."/>
            <person name="Beynon J.L."/>
            <person name="Chapman J."/>
            <person name="Damasceno C.M."/>
            <person name="Dorrance A.E."/>
            <person name="Dou D."/>
            <person name="Dickerman A.W."/>
            <person name="Dubchak I.L."/>
            <person name="Garbelotto M."/>
            <person name="Gijzen M."/>
            <person name="Gordon S.G."/>
            <person name="Govers F."/>
            <person name="Grunwald N.J."/>
            <person name="Huang W."/>
            <person name="Ivors K.L."/>
            <person name="Jones R.W."/>
            <person name="Kamoun S."/>
            <person name="Krampis K."/>
            <person name="Lamour K.H."/>
            <person name="Lee M.K."/>
            <person name="McDonald W.H."/>
            <person name="Medina M."/>
            <person name="Meijer H.J."/>
            <person name="Nordberg E.K."/>
            <person name="Maclean D.J."/>
            <person name="Ospina-Giraldo M.D."/>
            <person name="Morris P.F."/>
            <person name="Phuntumart V."/>
            <person name="Putnam N.H."/>
            <person name="Rash S."/>
            <person name="Rose J.K."/>
            <person name="Sakihama Y."/>
            <person name="Salamov A.A."/>
            <person name="Savidor A."/>
            <person name="Scheuring C.F."/>
            <person name="Smith B.M."/>
            <person name="Sobral B.W."/>
            <person name="Terry A."/>
            <person name="Torto-Alalibo T.A."/>
            <person name="Win J."/>
            <person name="Xu Z."/>
            <person name="Zhang H."/>
            <person name="Grigoriev I.V."/>
            <person name="Rokhsar D.S."/>
            <person name="Boore J.L."/>
        </authorList>
    </citation>
    <scope>NUCLEOTIDE SEQUENCE [LARGE SCALE GENOMIC DNA]</scope>
    <source>
        <strain evidence="6 7">P6497</strain>
    </source>
</reference>
<dbReference type="Gene3D" id="6.10.140.2220">
    <property type="match status" value="1"/>
</dbReference>
<dbReference type="InterPro" id="IPR002893">
    <property type="entry name" value="Znf_MYND"/>
</dbReference>
<keyword evidence="7" id="KW-1185">Reference proteome</keyword>
<dbReference type="RefSeq" id="XP_009517694.1">
    <property type="nucleotide sequence ID" value="XM_009519399.1"/>
</dbReference>
<keyword evidence="2 4" id="KW-0863">Zinc-finger</keyword>
<dbReference type="SUPFAM" id="SSF144232">
    <property type="entry name" value="HIT/MYND zinc finger-like"/>
    <property type="match status" value="1"/>
</dbReference>
<evidence type="ECO:0000259" key="5">
    <source>
        <dbReference type="PROSITE" id="PS50865"/>
    </source>
</evidence>
<accession>G4YNM0</accession>
<evidence type="ECO:0000256" key="4">
    <source>
        <dbReference type="PROSITE-ProRule" id="PRU00134"/>
    </source>
</evidence>
<gene>
    <name evidence="6" type="ORF">PHYSODRAFT_323808</name>
</gene>
<dbReference type="GeneID" id="20645022"/>
<dbReference type="EMBL" id="JH159151">
    <property type="protein sequence ID" value="EGZ30419.1"/>
    <property type="molecule type" value="Genomic_DNA"/>
</dbReference>
<keyword evidence="3" id="KW-0862">Zinc</keyword>
<evidence type="ECO:0000313" key="7">
    <source>
        <dbReference type="Proteomes" id="UP000002640"/>
    </source>
</evidence>
<dbReference type="GO" id="GO:0008270">
    <property type="term" value="F:zinc ion binding"/>
    <property type="evidence" value="ECO:0007669"/>
    <property type="project" value="UniProtKB-KW"/>
</dbReference>
<dbReference type="KEGG" id="psoj:PHYSODRAFT_323808"/>
<sequence>MNHPVSLCGHCGKISHQRCSRCKAFFVCSRECMNAAWPRHRPECDNVVVATQYFEEIGAPEGPGIPCMITAEDIFRLSARSVAVYHKYGVDDLPDANSTMEVNTKYALFLAVLRENDTCTAVNRSRPLPEKLMLNKYYNGMYTQAKEIFSPSRFAQLEAQIKEDHAGYATRSS</sequence>
<evidence type="ECO:0000256" key="1">
    <source>
        <dbReference type="ARBA" id="ARBA00022723"/>
    </source>
</evidence>
<dbReference type="AlphaFoldDB" id="G4YNM0"/>
<name>G4YNM0_PHYSP</name>
<evidence type="ECO:0000313" key="6">
    <source>
        <dbReference type="EMBL" id="EGZ30419.1"/>
    </source>
</evidence>